<evidence type="ECO:0000256" key="1">
    <source>
        <dbReference type="SAM" id="Phobius"/>
    </source>
</evidence>
<keyword evidence="1" id="KW-0472">Membrane</keyword>
<evidence type="ECO:0008006" key="4">
    <source>
        <dbReference type="Google" id="ProtNLM"/>
    </source>
</evidence>
<comment type="caution">
    <text evidence="2">The sequence shown here is derived from an EMBL/GenBank/DDBJ whole genome shotgun (WGS) entry which is preliminary data.</text>
</comment>
<dbReference type="Proteomes" id="UP001148838">
    <property type="component" value="Unassembled WGS sequence"/>
</dbReference>
<evidence type="ECO:0000313" key="3">
    <source>
        <dbReference type="Proteomes" id="UP001148838"/>
    </source>
</evidence>
<protein>
    <recommendedName>
        <fullName evidence="4">Protein FAR1-RELATED SEQUENCE</fullName>
    </recommendedName>
</protein>
<keyword evidence="1" id="KW-0812">Transmembrane</keyword>
<sequence length="288" mass="33329">MKITNFGRNRSDVNESANVPHRPYALLRARRARRALVNTRVVHYTLTKKSFSMQFLCCPEKNYFNGLGMFANSGLPLESIDFINDAAAKTLYDRKFLLTFYKALNSDRLMLYSGVRTFEAQFISIFDSTYVCEQFFSLVNLKTKTKYVSGRQHSLKCAKGKRGRPACTVVQQEEVESIPASSYECTMVYCVFRGNELFIYYIVYNSLTYCELSIVLISAIMVLTTEEKVFIIEHYFRSYGVERQNGPNLRHVKEQNQKQFNNVVPNNTTKRRREVPSYGISFMSSCML</sequence>
<dbReference type="EMBL" id="JAJSOF020000033">
    <property type="protein sequence ID" value="KAJ4429973.1"/>
    <property type="molecule type" value="Genomic_DNA"/>
</dbReference>
<organism evidence="2 3">
    <name type="scientific">Periplaneta americana</name>
    <name type="common">American cockroach</name>
    <name type="synonym">Blatta americana</name>
    <dbReference type="NCBI Taxonomy" id="6978"/>
    <lineage>
        <taxon>Eukaryota</taxon>
        <taxon>Metazoa</taxon>
        <taxon>Ecdysozoa</taxon>
        <taxon>Arthropoda</taxon>
        <taxon>Hexapoda</taxon>
        <taxon>Insecta</taxon>
        <taxon>Pterygota</taxon>
        <taxon>Neoptera</taxon>
        <taxon>Polyneoptera</taxon>
        <taxon>Dictyoptera</taxon>
        <taxon>Blattodea</taxon>
        <taxon>Blattoidea</taxon>
        <taxon>Blattidae</taxon>
        <taxon>Blattinae</taxon>
        <taxon>Periplaneta</taxon>
    </lineage>
</organism>
<proteinExistence type="predicted"/>
<keyword evidence="3" id="KW-1185">Reference proteome</keyword>
<reference evidence="2 3" key="1">
    <citation type="journal article" date="2022" name="Allergy">
        <title>Genome assembly and annotation of Periplaneta americana reveal a comprehensive cockroach allergen profile.</title>
        <authorList>
            <person name="Wang L."/>
            <person name="Xiong Q."/>
            <person name="Saelim N."/>
            <person name="Wang L."/>
            <person name="Nong W."/>
            <person name="Wan A.T."/>
            <person name="Shi M."/>
            <person name="Liu X."/>
            <person name="Cao Q."/>
            <person name="Hui J.H.L."/>
            <person name="Sookrung N."/>
            <person name="Leung T.F."/>
            <person name="Tungtrongchitr A."/>
            <person name="Tsui S.K.W."/>
        </authorList>
    </citation>
    <scope>NUCLEOTIDE SEQUENCE [LARGE SCALE GENOMIC DNA]</scope>
    <source>
        <strain evidence="2">PWHHKU_190912</strain>
    </source>
</reference>
<accession>A0ABQ8S7F1</accession>
<gene>
    <name evidence="2" type="ORF">ANN_22177</name>
</gene>
<evidence type="ECO:0000313" key="2">
    <source>
        <dbReference type="EMBL" id="KAJ4429973.1"/>
    </source>
</evidence>
<keyword evidence="1" id="KW-1133">Transmembrane helix</keyword>
<feature type="transmembrane region" description="Helical" evidence="1">
    <location>
        <begin position="198"/>
        <end position="223"/>
    </location>
</feature>
<name>A0ABQ8S7F1_PERAM</name>